<dbReference type="SUPFAM" id="SSF52540">
    <property type="entry name" value="P-loop containing nucleoside triphosphate hydrolases"/>
    <property type="match status" value="1"/>
</dbReference>
<evidence type="ECO:0000313" key="2">
    <source>
        <dbReference type="Proteomes" id="UP000276260"/>
    </source>
</evidence>
<dbReference type="AlphaFoldDB" id="A0A3P3QJI4"/>
<proteinExistence type="predicted"/>
<gene>
    <name evidence="1" type="ORF">EIK76_10165</name>
</gene>
<reference evidence="1 2" key="1">
    <citation type="submission" date="2018-11" db="EMBL/GenBank/DDBJ databases">
        <title>Draft genome analysis of Rheinheimera mesophila isolated from an industrial waste site.</title>
        <authorList>
            <person name="Yu Q."/>
            <person name="Qi Y."/>
            <person name="Zhang H."/>
            <person name="Lu Y."/>
            <person name="Pu J."/>
        </authorList>
    </citation>
    <scope>NUCLEOTIDE SEQUENCE [LARGE SCALE GENOMIC DNA]</scope>
    <source>
        <strain evidence="1 2">IITR13</strain>
    </source>
</reference>
<dbReference type="EMBL" id="RRCF01000002">
    <property type="protein sequence ID" value="RRJ21238.1"/>
    <property type="molecule type" value="Genomic_DNA"/>
</dbReference>
<organism evidence="1 2">
    <name type="scientific">Rheinheimera mesophila</name>
    <dbReference type="NCBI Taxonomy" id="1547515"/>
    <lineage>
        <taxon>Bacteria</taxon>
        <taxon>Pseudomonadati</taxon>
        <taxon>Pseudomonadota</taxon>
        <taxon>Gammaproteobacteria</taxon>
        <taxon>Chromatiales</taxon>
        <taxon>Chromatiaceae</taxon>
        <taxon>Rheinheimera</taxon>
    </lineage>
</organism>
<dbReference type="PANTHER" id="PTHR10285">
    <property type="entry name" value="URIDINE KINASE"/>
    <property type="match status" value="1"/>
</dbReference>
<dbReference type="OrthoDB" id="455474at2"/>
<protein>
    <submittedName>
        <fullName evidence="1">Kinase</fullName>
    </submittedName>
</protein>
<keyword evidence="1" id="KW-0418">Kinase</keyword>
<evidence type="ECO:0000313" key="1">
    <source>
        <dbReference type="EMBL" id="RRJ21238.1"/>
    </source>
</evidence>
<keyword evidence="2" id="KW-1185">Reference proteome</keyword>
<comment type="caution">
    <text evidence="1">The sequence shown here is derived from an EMBL/GenBank/DDBJ whole genome shotgun (WGS) entry which is preliminary data.</text>
</comment>
<name>A0A3P3QJI4_9GAMM</name>
<dbReference type="Gene3D" id="3.40.50.300">
    <property type="entry name" value="P-loop containing nucleotide triphosphate hydrolases"/>
    <property type="match status" value="1"/>
</dbReference>
<dbReference type="GO" id="GO:0016301">
    <property type="term" value="F:kinase activity"/>
    <property type="evidence" value="ECO:0007669"/>
    <property type="project" value="UniProtKB-KW"/>
</dbReference>
<dbReference type="PRINTS" id="PR00988">
    <property type="entry name" value="URIDINKINASE"/>
</dbReference>
<sequence>MTENNQYLWLKQWLFYSLKELLSSQRRWQTSLESLSKVQPESPLVIGISGAQGSGKTTLATALQKLWLGQGVQADVISLDDYYLEPALRLQRARLWHPLFAERGVPGTHETSLLLSQLQAFRRHEPQQWRRYDKGRDCVAGYSEKTTARIVILEGWCVGLSALSEQALLEKPNLLETRQDPDARWRRQVNQQLAQEYQQIWLLLDQLIWLDAPDWRAVCRWRAWQEQTLQQQGLGKSPAELKDFMLYFERLTRQSWQQLPASADFILTLGQDHRLLKLIPDE</sequence>
<dbReference type="Proteomes" id="UP000276260">
    <property type="component" value="Unassembled WGS sequence"/>
</dbReference>
<dbReference type="InterPro" id="IPR027417">
    <property type="entry name" value="P-loop_NTPase"/>
</dbReference>
<accession>A0A3P3QJI4</accession>
<dbReference type="RefSeq" id="WP_052749369.1">
    <property type="nucleotide sequence ID" value="NZ_LAVS01000043.1"/>
</dbReference>
<keyword evidence="1" id="KW-0808">Transferase</keyword>